<dbReference type="Gene3D" id="2.40.128.220">
    <property type="match status" value="1"/>
</dbReference>
<evidence type="ECO:0000313" key="1">
    <source>
        <dbReference type="EMBL" id="SKD06406.1"/>
    </source>
</evidence>
<dbReference type="STRING" id="393003.SAMN05660461_3416"/>
<dbReference type="PROSITE" id="PS51257">
    <property type="entry name" value="PROKAR_LIPOPROTEIN"/>
    <property type="match status" value="1"/>
</dbReference>
<accession>A0A1T5P1C2</accession>
<dbReference type="AlphaFoldDB" id="A0A1T5P1C2"/>
<keyword evidence="2" id="KW-1185">Reference proteome</keyword>
<dbReference type="RefSeq" id="WP_079470690.1">
    <property type="nucleotide sequence ID" value="NZ_FUZZ01000002.1"/>
</dbReference>
<proteinExistence type="predicted"/>
<sequence length="165" mass="17959">MRTIMNKQYITGLLLVGAVLFSSCKKELPDVKNTQVVKMAGTWWVTMTLNGAPQIDGDHVQINTFNTAADDGKQLWIQDAGLGFDFQSKVDVNLADLTFSATNAKDENSDATVTITAGKVFPNGGKSKGGHTTDSIYMELQISSDPGNKYVVAGILRTKFDEDDY</sequence>
<evidence type="ECO:0000313" key="2">
    <source>
        <dbReference type="Proteomes" id="UP000190166"/>
    </source>
</evidence>
<dbReference type="InterPro" id="IPR038668">
    <property type="entry name" value="Lipid-bd_sf"/>
</dbReference>
<organism evidence="1 2">
    <name type="scientific">Chitinophaga ginsengisegetis</name>
    <dbReference type="NCBI Taxonomy" id="393003"/>
    <lineage>
        <taxon>Bacteria</taxon>
        <taxon>Pseudomonadati</taxon>
        <taxon>Bacteroidota</taxon>
        <taxon>Chitinophagia</taxon>
        <taxon>Chitinophagales</taxon>
        <taxon>Chitinophagaceae</taxon>
        <taxon>Chitinophaga</taxon>
    </lineage>
</organism>
<dbReference type="EMBL" id="FUZZ01000002">
    <property type="protein sequence ID" value="SKD06406.1"/>
    <property type="molecule type" value="Genomic_DNA"/>
</dbReference>
<dbReference type="InterPro" id="IPR024404">
    <property type="entry name" value="Lipid-bd_put"/>
</dbReference>
<name>A0A1T5P1C2_9BACT</name>
<dbReference type="Proteomes" id="UP000190166">
    <property type="component" value="Unassembled WGS sequence"/>
</dbReference>
<keyword evidence="1" id="KW-0378">Hydrolase</keyword>
<gene>
    <name evidence="1" type="ORF">SAMN05660461_3416</name>
</gene>
<protein>
    <submittedName>
        <fullName evidence="1">Lipid-binding putative hydrolase</fullName>
    </submittedName>
</protein>
<dbReference type="GO" id="GO:0016787">
    <property type="term" value="F:hydrolase activity"/>
    <property type="evidence" value="ECO:0007669"/>
    <property type="project" value="UniProtKB-KW"/>
</dbReference>
<reference evidence="1 2" key="1">
    <citation type="submission" date="2017-02" db="EMBL/GenBank/DDBJ databases">
        <authorList>
            <person name="Peterson S.W."/>
        </authorList>
    </citation>
    <scope>NUCLEOTIDE SEQUENCE [LARGE SCALE GENOMIC DNA]</scope>
    <source>
        <strain evidence="1 2">DSM 18108</strain>
    </source>
</reference>
<dbReference type="Pfam" id="PF12888">
    <property type="entry name" value="Lipid_bd"/>
    <property type="match status" value="1"/>
</dbReference>